<keyword evidence="1" id="KW-1133">Transmembrane helix</keyword>
<dbReference type="EMBL" id="DQAY01000078">
    <property type="protein sequence ID" value="HCO24038.1"/>
    <property type="molecule type" value="Genomic_DNA"/>
</dbReference>
<protein>
    <submittedName>
        <fullName evidence="2">DUF805 domain-containing protein</fullName>
    </submittedName>
</protein>
<dbReference type="AlphaFoldDB" id="A0A3D3R7H0"/>
<feature type="transmembrane region" description="Helical" evidence="1">
    <location>
        <begin position="83"/>
        <end position="104"/>
    </location>
</feature>
<dbReference type="PANTHER" id="PTHR34980:SF2">
    <property type="entry name" value="INNER MEMBRANE PROTEIN YHAH-RELATED"/>
    <property type="match status" value="1"/>
</dbReference>
<dbReference type="GO" id="GO:0005886">
    <property type="term" value="C:plasma membrane"/>
    <property type="evidence" value="ECO:0007669"/>
    <property type="project" value="TreeGrafter"/>
</dbReference>
<dbReference type="PANTHER" id="PTHR34980">
    <property type="entry name" value="INNER MEMBRANE PROTEIN-RELATED-RELATED"/>
    <property type="match status" value="1"/>
</dbReference>
<name>A0A3D3R7H0_9PLAN</name>
<reference evidence="2 3" key="1">
    <citation type="journal article" date="2018" name="Nat. Biotechnol.">
        <title>A standardized bacterial taxonomy based on genome phylogeny substantially revises the tree of life.</title>
        <authorList>
            <person name="Parks D.H."/>
            <person name="Chuvochina M."/>
            <person name="Waite D.W."/>
            <person name="Rinke C."/>
            <person name="Skarshewski A."/>
            <person name="Chaumeil P.A."/>
            <person name="Hugenholtz P."/>
        </authorList>
    </citation>
    <scope>NUCLEOTIDE SEQUENCE [LARGE SCALE GENOMIC DNA]</scope>
    <source>
        <strain evidence="2">UBA9375</strain>
    </source>
</reference>
<dbReference type="RefSeq" id="WP_278442235.1">
    <property type="nucleotide sequence ID" value="NZ_CAXAST010000004.1"/>
</dbReference>
<keyword evidence="1" id="KW-0812">Transmembrane</keyword>
<organism evidence="2 3">
    <name type="scientific">Gimesia maris</name>
    <dbReference type="NCBI Taxonomy" id="122"/>
    <lineage>
        <taxon>Bacteria</taxon>
        <taxon>Pseudomonadati</taxon>
        <taxon>Planctomycetota</taxon>
        <taxon>Planctomycetia</taxon>
        <taxon>Planctomycetales</taxon>
        <taxon>Planctomycetaceae</taxon>
        <taxon>Gimesia</taxon>
    </lineage>
</organism>
<gene>
    <name evidence="2" type="ORF">DIT97_13695</name>
</gene>
<dbReference type="Pfam" id="PF05656">
    <property type="entry name" value="DUF805"/>
    <property type="match status" value="1"/>
</dbReference>
<accession>A0A3D3R7H0</accession>
<keyword evidence="1" id="KW-0472">Membrane</keyword>
<evidence type="ECO:0000313" key="3">
    <source>
        <dbReference type="Proteomes" id="UP000263642"/>
    </source>
</evidence>
<dbReference type="InterPro" id="IPR008523">
    <property type="entry name" value="DUF805"/>
</dbReference>
<feature type="transmembrane region" description="Helical" evidence="1">
    <location>
        <begin position="50"/>
        <end position="71"/>
    </location>
</feature>
<evidence type="ECO:0000313" key="2">
    <source>
        <dbReference type="EMBL" id="HCO24038.1"/>
    </source>
</evidence>
<feature type="transmembrane region" description="Helical" evidence="1">
    <location>
        <begin position="23"/>
        <end position="44"/>
    </location>
</feature>
<dbReference type="Proteomes" id="UP000263642">
    <property type="component" value="Unassembled WGS sequence"/>
</dbReference>
<sequence length="124" mass="14116">MNWYLAVIKKYAEFSGRARRKEYWMFVIVNFFMVCLIGILSWFLGKTGGIISVSLSTLYGLFIIIPGWAVTVRRLHDTNRSGWWILISLVPVVGGIILFIFMILDSDPNANAYGENPKLAPEPE</sequence>
<proteinExistence type="predicted"/>
<comment type="caution">
    <text evidence="2">The sequence shown here is derived from an EMBL/GenBank/DDBJ whole genome shotgun (WGS) entry which is preliminary data.</text>
</comment>
<evidence type="ECO:0000256" key="1">
    <source>
        <dbReference type="SAM" id="Phobius"/>
    </source>
</evidence>